<evidence type="ECO:0000256" key="1">
    <source>
        <dbReference type="ARBA" id="ARBA00001946"/>
    </source>
</evidence>
<keyword evidence="4" id="KW-0963">Cytoplasm</keyword>
<feature type="compositionally biased region" description="Polar residues" evidence="13">
    <location>
        <begin position="785"/>
        <end position="795"/>
    </location>
</feature>
<keyword evidence="7" id="KW-0808">Transferase</keyword>
<dbReference type="Proteomes" id="UP000007635">
    <property type="component" value="Chromosome XI"/>
</dbReference>
<dbReference type="InterPro" id="IPR050588">
    <property type="entry name" value="WNK_Ser-Thr_kinase"/>
</dbReference>
<accession>G3PPI4</accession>
<feature type="compositionally biased region" description="Basic and acidic residues" evidence="13">
    <location>
        <begin position="406"/>
        <end position="425"/>
    </location>
</feature>
<dbReference type="Ensembl" id="ENSGACT00000019556.2">
    <property type="protein sequence ID" value="ENSGACP00000019518.2"/>
    <property type="gene ID" value="ENSGACG00000014781.2"/>
</dbReference>
<evidence type="ECO:0000256" key="2">
    <source>
        <dbReference type="ARBA" id="ARBA00004496"/>
    </source>
</evidence>
<evidence type="ECO:0000259" key="14">
    <source>
        <dbReference type="PROSITE" id="PS50011"/>
    </source>
</evidence>
<dbReference type="CDD" id="cd14033">
    <property type="entry name" value="STKc_WNK4"/>
    <property type="match status" value="1"/>
</dbReference>
<feature type="region of interest" description="Disordered" evidence="13">
    <location>
        <begin position="716"/>
        <end position="760"/>
    </location>
</feature>
<feature type="compositionally biased region" description="Low complexity" evidence="13">
    <location>
        <begin position="796"/>
        <end position="810"/>
    </location>
</feature>
<evidence type="ECO:0000313" key="16">
    <source>
        <dbReference type="Proteomes" id="UP000007635"/>
    </source>
</evidence>
<dbReference type="GO" id="GO:0005524">
    <property type="term" value="F:ATP binding"/>
    <property type="evidence" value="ECO:0007669"/>
    <property type="project" value="UniProtKB-KW"/>
</dbReference>
<feature type="compositionally biased region" description="Polar residues" evidence="13">
    <location>
        <begin position="597"/>
        <end position="615"/>
    </location>
</feature>
<dbReference type="InterPro" id="IPR000719">
    <property type="entry name" value="Prot_kinase_dom"/>
</dbReference>
<organism evidence="15 16">
    <name type="scientific">Gasterosteus aculeatus aculeatus</name>
    <name type="common">three-spined stickleback</name>
    <dbReference type="NCBI Taxonomy" id="481459"/>
    <lineage>
        <taxon>Eukaryota</taxon>
        <taxon>Metazoa</taxon>
        <taxon>Chordata</taxon>
        <taxon>Craniata</taxon>
        <taxon>Vertebrata</taxon>
        <taxon>Euteleostomi</taxon>
        <taxon>Actinopterygii</taxon>
        <taxon>Neopterygii</taxon>
        <taxon>Teleostei</taxon>
        <taxon>Neoteleostei</taxon>
        <taxon>Acanthomorphata</taxon>
        <taxon>Eupercaria</taxon>
        <taxon>Perciformes</taxon>
        <taxon>Cottioidei</taxon>
        <taxon>Gasterosteales</taxon>
        <taxon>Gasterosteidae</taxon>
        <taxon>Gasterosteus</taxon>
    </lineage>
</organism>
<feature type="region of interest" description="Disordered" evidence="13">
    <location>
        <begin position="848"/>
        <end position="878"/>
    </location>
</feature>
<feature type="region of interest" description="Disordered" evidence="13">
    <location>
        <begin position="884"/>
        <end position="903"/>
    </location>
</feature>
<evidence type="ECO:0000313" key="15">
    <source>
        <dbReference type="Ensembl" id="ENSGACP00000019518.2"/>
    </source>
</evidence>
<dbReference type="PANTHER" id="PTHR13902">
    <property type="entry name" value="SERINE/THREONINE-PROTEIN KINASE WNK WITH NO LYSINE -RELATED"/>
    <property type="match status" value="1"/>
</dbReference>
<dbReference type="FunFam" id="3.10.20.90:FF:000007">
    <property type="entry name" value="Serine/threonine-protein kinase WNK1 isoform 1"/>
    <property type="match status" value="1"/>
</dbReference>
<dbReference type="eggNOG" id="KOG0584">
    <property type="taxonomic scope" value="Eukaryota"/>
</dbReference>
<dbReference type="FunFam" id="3.30.200.20:FF:000494">
    <property type="entry name" value="serine/threonine-protein kinase WNK2 isoform X2"/>
    <property type="match status" value="1"/>
</dbReference>
<evidence type="ECO:0000256" key="13">
    <source>
        <dbReference type="SAM" id="MobiDB-lite"/>
    </source>
</evidence>
<dbReference type="InterPro" id="IPR056865">
    <property type="entry name" value="CCTL2_WNK"/>
</dbReference>
<evidence type="ECO:0000256" key="10">
    <source>
        <dbReference type="ARBA" id="ARBA00022840"/>
    </source>
</evidence>
<evidence type="ECO:0000256" key="12">
    <source>
        <dbReference type="ARBA" id="ARBA00048679"/>
    </source>
</evidence>
<evidence type="ECO:0000256" key="11">
    <source>
        <dbReference type="ARBA" id="ARBA00047899"/>
    </source>
</evidence>
<evidence type="ECO:0000256" key="8">
    <source>
        <dbReference type="ARBA" id="ARBA00022741"/>
    </source>
</evidence>
<keyword evidence="8" id="KW-0547">Nucleotide-binding</keyword>
<dbReference type="GO" id="GO:0005737">
    <property type="term" value="C:cytoplasm"/>
    <property type="evidence" value="ECO:0007669"/>
    <property type="project" value="UniProtKB-SubCell"/>
</dbReference>
<evidence type="ECO:0000256" key="7">
    <source>
        <dbReference type="ARBA" id="ARBA00022679"/>
    </source>
</evidence>
<evidence type="ECO:0000256" key="3">
    <source>
        <dbReference type="ARBA" id="ARBA00012513"/>
    </source>
</evidence>
<dbReference type="InParanoid" id="G3PPI4"/>
<dbReference type="PROSITE" id="PS50011">
    <property type="entry name" value="PROTEIN_KINASE_DOM"/>
    <property type="match status" value="1"/>
</dbReference>
<proteinExistence type="predicted"/>
<dbReference type="InterPro" id="IPR008271">
    <property type="entry name" value="Ser/Thr_kinase_AS"/>
</dbReference>
<keyword evidence="6" id="KW-0597">Phosphoprotein</keyword>
<dbReference type="SUPFAM" id="SSF56112">
    <property type="entry name" value="Protein kinase-like (PK-like)"/>
    <property type="match status" value="1"/>
</dbReference>
<comment type="catalytic activity">
    <reaction evidence="12">
        <text>L-seryl-[protein] + ATP = O-phospho-L-seryl-[protein] + ADP + H(+)</text>
        <dbReference type="Rhea" id="RHEA:17989"/>
        <dbReference type="Rhea" id="RHEA-COMP:9863"/>
        <dbReference type="Rhea" id="RHEA-COMP:11604"/>
        <dbReference type="ChEBI" id="CHEBI:15378"/>
        <dbReference type="ChEBI" id="CHEBI:29999"/>
        <dbReference type="ChEBI" id="CHEBI:30616"/>
        <dbReference type="ChEBI" id="CHEBI:83421"/>
        <dbReference type="ChEBI" id="CHEBI:456216"/>
        <dbReference type="EC" id="2.7.11.1"/>
    </reaction>
</comment>
<evidence type="ECO:0000256" key="5">
    <source>
        <dbReference type="ARBA" id="ARBA00022527"/>
    </source>
</evidence>
<dbReference type="Pfam" id="PF12202">
    <property type="entry name" value="OSR1_C"/>
    <property type="match status" value="1"/>
</dbReference>
<keyword evidence="10" id="KW-0067">ATP-binding</keyword>
<dbReference type="GeneTree" id="ENSGT00940000159871"/>
<keyword evidence="9" id="KW-0418">Kinase</keyword>
<dbReference type="FunFam" id="1.10.510.10:FF:000006">
    <property type="entry name" value="Serine/threonine-protein kinase WNK1 isoform 2"/>
    <property type="match status" value="1"/>
</dbReference>
<dbReference type="PROSITE" id="PS00108">
    <property type="entry name" value="PROTEIN_KINASE_ST"/>
    <property type="match status" value="1"/>
</dbReference>
<dbReference type="GO" id="GO:0004674">
    <property type="term" value="F:protein serine/threonine kinase activity"/>
    <property type="evidence" value="ECO:0007669"/>
    <property type="project" value="UniProtKB-KW"/>
</dbReference>
<feature type="region of interest" description="Disordered" evidence="13">
    <location>
        <begin position="468"/>
        <end position="516"/>
    </location>
</feature>
<feature type="region of interest" description="Disordered" evidence="13">
    <location>
        <begin position="777"/>
        <end position="810"/>
    </location>
</feature>
<comment type="cofactor">
    <cofactor evidence="1">
        <name>Mg(2+)</name>
        <dbReference type="ChEBI" id="CHEBI:18420"/>
    </cofactor>
</comment>
<dbReference type="InterPro" id="IPR011009">
    <property type="entry name" value="Kinase-like_dom_sf"/>
</dbReference>
<feature type="compositionally biased region" description="Polar residues" evidence="13">
    <location>
        <begin position="496"/>
        <end position="507"/>
    </location>
</feature>
<keyword evidence="16" id="KW-1185">Reference proteome</keyword>
<dbReference type="Gene3D" id="3.10.20.90">
    <property type="entry name" value="Phosphatidylinositol 3-kinase Catalytic Subunit, Chain A, domain 1"/>
    <property type="match status" value="2"/>
</dbReference>
<protein>
    <recommendedName>
        <fullName evidence="3">non-specific serine/threonine protein kinase</fullName>
        <ecNumber evidence="3">2.7.11.1</ecNumber>
    </recommendedName>
</protein>
<dbReference type="OMA" id="LCEADYK"/>
<dbReference type="Pfam" id="PF24889">
    <property type="entry name" value="CCTL2_WNK"/>
    <property type="match status" value="1"/>
</dbReference>
<feature type="region of interest" description="Disordered" evidence="13">
    <location>
        <begin position="581"/>
        <end position="636"/>
    </location>
</feature>
<dbReference type="SMART" id="SM00220">
    <property type="entry name" value="S_TKc"/>
    <property type="match status" value="1"/>
</dbReference>
<dbReference type="Gene3D" id="3.30.200.20">
    <property type="entry name" value="Phosphorylase Kinase, domain 1"/>
    <property type="match status" value="1"/>
</dbReference>
<feature type="compositionally biased region" description="Polar residues" evidence="13">
    <location>
        <begin position="1"/>
        <end position="30"/>
    </location>
</feature>
<feature type="compositionally biased region" description="Polar residues" evidence="13">
    <location>
        <begin position="1136"/>
        <end position="1149"/>
    </location>
</feature>
<feature type="region of interest" description="Disordered" evidence="13">
    <location>
        <begin position="990"/>
        <end position="1055"/>
    </location>
</feature>
<keyword evidence="5" id="KW-0723">Serine/threonine-protein kinase</keyword>
<feature type="compositionally biased region" description="Pro residues" evidence="13">
    <location>
        <begin position="854"/>
        <end position="866"/>
    </location>
</feature>
<feature type="region of interest" description="Disordered" evidence="13">
    <location>
        <begin position="917"/>
        <end position="959"/>
    </location>
</feature>
<evidence type="ECO:0000256" key="4">
    <source>
        <dbReference type="ARBA" id="ARBA00022490"/>
    </source>
</evidence>
<comment type="catalytic activity">
    <reaction evidence="11">
        <text>L-threonyl-[protein] + ATP = O-phospho-L-threonyl-[protein] + ADP + H(+)</text>
        <dbReference type="Rhea" id="RHEA:46608"/>
        <dbReference type="Rhea" id="RHEA-COMP:11060"/>
        <dbReference type="Rhea" id="RHEA-COMP:11605"/>
        <dbReference type="ChEBI" id="CHEBI:15378"/>
        <dbReference type="ChEBI" id="CHEBI:30013"/>
        <dbReference type="ChEBI" id="CHEBI:30616"/>
        <dbReference type="ChEBI" id="CHEBI:61977"/>
        <dbReference type="ChEBI" id="CHEBI:456216"/>
        <dbReference type="EC" id="2.7.11.1"/>
    </reaction>
</comment>
<dbReference type="STRING" id="69293.ENSGACP00000019518"/>
<dbReference type="AlphaFoldDB" id="G3PPI4"/>
<dbReference type="EC" id="2.7.11.1" evidence="3"/>
<dbReference type="Gene3D" id="1.10.510.10">
    <property type="entry name" value="Transferase(Phosphotransferase) domain 1"/>
    <property type="match status" value="1"/>
</dbReference>
<comment type="subcellular location">
    <subcellularLocation>
        <location evidence="2">Cytoplasm</location>
    </subcellularLocation>
</comment>
<name>G3PPI4_GASAC</name>
<sequence>MTTSKDNPPANQDIYSDSGEETSVTLSDTNEALPWQPKKEEERDEEETEAVASSPDGRFLKFNIEIGRGSFKAVYKGLDTETTVEVAWCELQTHRLSKSERQRFTEEVEMLKALQHPNIVRFFDSWKSTLRGHKCTILVTELMTSGTLKTYLRRFRQMKLKLLKRWSFQILKGLQFLHSRCPPILHRDLKCDNVFITGPSASVKIGDLGLATLKKASFAKSVIGTPEFMAPEMYEEKYDEAVDVYAFGMCILEMATSEYPYSECQNAAQIYRKVTNGIKPDSFLKVSVLELKEIIEGCIRTDSKERFTVQDLLGHRFFQEQLGVHVDLAEEDKGSKAALKLWLRMDHNKKLHGKYKDNNAIEFLFELYKDIPEEVAQEMVVLGFLCEADYKPVAKAIRHRVTAVKREREKQRRRLLEDTQKKEAEESVPCPRIPEPANHNQASGTRSANQQDSVFSRHLSPSCMQTQPLAAVTSASREDSGISIRTEGERDEEATAKQTSNSSTTSDFEMDGSFTYTGVPGKVEAAPPPAPHHAPIHYVPAPAPLAQETTQHQAPPPIIRPPLKAPPLPVLRFPKSIAVSHNAERQPSESVCGFSSPIESNASDITSGLSDGNEGQSERGNQEVGSQAATRQMRRRAKARLRITGVTDMADRVVECQLQTHNSKMVTFKFDLDGDNPEDIASVMIHRDFIVPLEREGFILRMYDIIKRAESMMLRQQPGGSAASPHLSAPPTLSDSLDMAPSRHISRSPPSLPASSHQPAAHYPHAALSPVYDPPSPAYTAYPSDGSTTSLHPDQSSSSPLTSSTFSSFTPSLPPHWPAPDQPIFSLANVLSLAMRVAHSFLPPTGTLNQGFYPQPPSSPFPPPMSPSMGPEFLPPGHGSFSASFSSQLFGPPNPEPGSALHSQLGALPSQVNAPEAQPLSPVQVKVGSAPPPKVPETVCPSSPTGHLGPVQVPPTQPEVNKTSVLNVGRFQVTPTKGIPTVRLQEPRPLHHATPTAHSPPPYSVNQSGSSESSVTGLSESESSTVVKVSAPVQIQGFHGNPHGQEEEEEKRRRGGRRLSINVWDGISSDESESEKEEMWAELRELRKRHHVEVQNLQAHQKEEIEALYLRTGKVPPPGIFSPAAILNHRQRRLSKTGTHPSTRSNSVQRPEVLPSAGIMRKSSSGSQERAGRGVTFAPKHSGTMSSHR</sequence>
<feature type="region of interest" description="Disordered" evidence="13">
    <location>
        <begin position="1"/>
        <end position="54"/>
    </location>
</feature>
<feature type="compositionally biased region" description="Polar residues" evidence="13">
    <location>
        <begin position="438"/>
        <end position="452"/>
    </location>
</feature>
<reference evidence="15" key="2">
    <citation type="submission" date="2025-08" db="UniProtKB">
        <authorList>
            <consortium name="Ensembl"/>
        </authorList>
    </citation>
    <scope>IDENTIFICATION</scope>
</reference>
<feature type="domain" description="Protein kinase" evidence="14">
    <location>
        <begin position="60"/>
        <end position="318"/>
    </location>
</feature>
<reference evidence="15" key="3">
    <citation type="submission" date="2025-09" db="UniProtKB">
        <authorList>
            <consortium name="Ensembl"/>
        </authorList>
    </citation>
    <scope>IDENTIFICATION</scope>
</reference>
<dbReference type="Pfam" id="PF00069">
    <property type="entry name" value="Pkinase"/>
    <property type="match status" value="1"/>
</dbReference>
<evidence type="ECO:0000256" key="9">
    <source>
        <dbReference type="ARBA" id="ARBA00022777"/>
    </source>
</evidence>
<dbReference type="InterPro" id="IPR024678">
    <property type="entry name" value="Kinase_OSR1/WNK_CCT"/>
</dbReference>
<feature type="region of interest" description="Disordered" evidence="13">
    <location>
        <begin position="1134"/>
        <end position="1189"/>
    </location>
</feature>
<feature type="compositionally biased region" description="Low complexity" evidence="13">
    <location>
        <begin position="1008"/>
        <end position="1030"/>
    </location>
</feature>
<dbReference type="Bgee" id="ENSGACG00000014781">
    <property type="expression patterns" value="Expressed in spleen and 9 other cell types or tissues"/>
</dbReference>
<evidence type="ECO:0000256" key="6">
    <source>
        <dbReference type="ARBA" id="ARBA00022553"/>
    </source>
</evidence>
<reference evidence="15 16" key="1">
    <citation type="journal article" date="2021" name="G3 (Bethesda)">
        <title>Improved contiguity of the threespine stickleback genome using long-read sequencing.</title>
        <authorList>
            <person name="Nath S."/>
            <person name="Shaw D.E."/>
            <person name="White M.A."/>
        </authorList>
    </citation>
    <scope>NUCLEOTIDE SEQUENCE [LARGE SCALE GENOMIC DNA]</scope>
    <source>
        <strain evidence="15 16">Lake Benthic</strain>
    </source>
</reference>
<feature type="region of interest" description="Disordered" evidence="13">
    <location>
        <begin position="406"/>
        <end position="452"/>
    </location>
</feature>